<dbReference type="Pfam" id="PF17864">
    <property type="entry name" value="AAA_lid_4"/>
    <property type="match status" value="1"/>
</dbReference>
<proteinExistence type="inferred from homology"/>
<dbReference type="HAMAP" id="MF_00016">
    <property type="entry name" value="DNA_HJ_migration_RuvB"/>
    <property type="match status" value="1"/>
</dbReference>
<dbReference type="InterPro" id="IPR003593">
    <property type="entry name" value="AAA+_ATPase"/>
</dbReference>
<dbReference type="GO" id="GO:0005524">
    <property type="term" value="F:ATP binding"/>
    <property type="evidence" value="ECO:0007669"/>
    <property type="project" value="UniProtKB-KW"/>
</dbReference>
<dbReference type="PATRIC" id="fig|1704032.3.peg.600"/>
<dbReference type="InterPro" id="IPR041445">
    <property type="entry name" value="AAA_lid_4"/>
</dbReference>
<dbReference type="SMART" id="SM00382">
    <property type="entry name" value="AAA"/>
    <property type="match status" value="1"/>
</dbReference>
<dbReference type="Gene3D" id="3.40.50.300">
    <property type="entry name" value="P-loop containing nucleotide triphosphate hydrolases"/>
    <property type="match status" value="1"/>
</dbReference>
<accession>A0A0S7XLY7</accession>
<gene>
    <name evidence="4" type="ORF">AMK68_03845</name>
</gene>
<feature type="domain" description="AAA+ ATPase" evidence="3">
    <location>
        <begin position="65"/>
        <end position="192"/>
    </location>
</feature>
<dbReference type="EMBL" id="LIZY01000082">
    <property type="protein sequence ID" value="KPJ63517.1"/>
    <property type="molecule type" value="Genomic_DNA"/>
</dbReference>
<dbReference type="SUPFAM" id="SSF52540">
    <property type="entry name" value="P-loop containing nucleoside triphosphate hydrolases"/>
    <property type="match status" value="1"/>
</dbReference>
<keyword evidence="1" id="KW-0547">Nucleotide-binding</keyword>
<dbReference type="AlphaFoldDB" id="A0A0S7XLY7"/>
<comment type="caution">
    <text evidence="4">The sequence shown here is derived from an EMBL/GenBank/DDBJ whole genome shotgun (WGS) entry which is preliminary data.</text>
</comment>
<name>A0A0S7XLY7_9BACT</name>
<protein>
    <submittedName>
        <fullName evidence="4">ATP-dependent DNA helicase RuvB</fullName>
    </submittedName>
</protein>
<evidence type="ECO:0000259" key="3">
    <source>
        <dbReference type="SMART" id="SM00382"/>
    </source>
</evidence>
<organism evidence="4 5">
    <name type="scientific">candidate division KD3-62 bacterium DG_56</name>
    <dbReference type="NCBI Taxonomy" id="1704032"/>
    <lineage>
        <taxon>Bacteria</taxon>
        <taxon>candidate division KD3-62</taxon>
    </lineage>
</organism>
<feature type="non-terminal residue" evidence="4">
    <location>
        <position position="238"/>
    </location>
</feature>
<dbReference type="CDD" id="cd00009">
    <property type="entry name" value="AAA"/>
    <property type="match status" value="1"/>
</dbReference>
<dbReference type="InterPro" id="IPR008824">
    <property type="entry name" value="RuvB-like_N"/>
</dbReference>
<dbReference type="Gene3D" id="1.10.8.60">
    <property type="match status" value="1"/>
</dbReference>
<dbReference type="NCBIfam" id="NF000868">
    <property type="entry name" value="PRK00080.1"/>
    <property type="match status" value="1"/>
</dbReference>
<dbReference type="Proteomes" id="UP000052020">
    <property type="component" value="Unassembled WGS sequence"/>
</dbReference>
<keyword evidence="4" id="KW-0347">Helicase</keyword>
<keyword evidence="2" id="KW-0067">ATP-binding</keyword>
<dbReference type="Pfam" id="PF05496">
    <property type="entry name" value="RuvB_N"/>
    <property type="match status" value="1"/>
</dbReference>
<sequence>MSDDQEMAAAVAAHDRLAAEEAPEEREEIWNLRPRRMAELIELGQQRIIEPLLVAIEAARQRNEPLDHVLFHGPPGLGKTTLAHIIAAEMESQIVTSSGPAIERGGDLISILTHLERGDVLFIDEVHRLAKPVEELLYPAMEDFAVDFIFDKGIHARSHRYRLERFTLVGGTTRAGLLSSPLRQRFGIFRDLDFYDVEEVMRVVKRSARILTVPIDDEGATEIARRSRGTLRIANRLL</sequence>
<dbReference type="GO" id="GO:0009378">
    <property type="term" value="F:four-way junction helicase activity"/>
    <property type="evidence" value="ECO:0007669"/>
    <property type="project" value="InterPro"/>
</dbReference>
<evidence type="ECO:0000256" key="2">
    <source>
        <dbReference type="ARBA" id="ARBA00022840"/>
    </source>
</evidence>
<dbReference type="GO" id="GO:0003677">
    <property type="term" value="F:DNA binding"/>
    <property type="evidence" value="ECO:0007669"/>
    <property type="project" value="InterPro"/>
</dbReference>
<keyword evidence="4" id="KW-0378">Hydrolase</keyword>
<evidence type="ECO:0000313" key="4">
    <source>
        <dbReference type="EMBL" id="KPJ63517.1"/>
    </source>
</evidence>
<evidence type="ECO:0000313" key="5">
    <source>
        <dbReference type="Proteomes" id="UP000052020"/>
    </source>
</evidence>
<dbReference type="GO" id="GO:0006310">
    <property type="term" value="P:DNA recombination"/>
    <property type="evidence" value="ECO:0007669"/>
    <property type="project" value="InterPro"/>
</dbReference>
<dbReference type="InterPro" id="IPR004605">
    <property type="entry name" value="DNA_helicase_Holl-junc_RuvB"/>
</dbReference>
<reference evidence="4 5" key="1">
    <citation type="journal article" date="2015" name="Microbiome">
        <title>Genomic resolution of linkages in carbon, nitrogen, and sulfur cycling among widespread estuary sediment bacteria.</title>
        <authorList>
            <person name="Baker B.J."/>
            <person name="Lazar C.S."/>
            <person name="Teske A.P."/>
            <person name="Dick G.J."/>
        </authorList>
    </citation>
    <scope>NUCLEOTIDE SEQUENCE [LARGE SCALE GENOMIC DNA]</scope>
    <source>
        <strain evidence="4">DG_56</strain>
    </source>
</reference>
<dbReference type="GO" id="GO:0006281">
    <property type="term" value="P:DNA repair"/>
    <property type="evidence" value="ECO:0007669"/>
    <property type="project" value="InterPro"/>
</dbReference>
<evidence type="ECO:0000256" key="1">
    <source>
        <dbReference type="ARBA" id="ARBA00022741"/>
    </source>
</evidence>
<dbReference type="PANTHER" id="PTHR42848:SF1">
    <property type="entry name" value="HOLLIDAY JUNCTION BRANCH MIGRATION COMPLEX SUBUNIT RUVB"/>
    <property type="match status" value="1"/>
</dbReference>
<dbReference type="PANTHER" id="PTHR42848">
    <property type="match status" value="1"/>
</dbReference>
<dbReference type="InterPro" id="IPR027417">
    <property type="entry name" value="P-loop_NTPase"/>
</dbReference>